<proteinExistence type="predicted"/>
<name>A0A0V9UK92_9NOCA</name>
<accession>A0A0V9UK92</accession>
<dbReference type="SMART" id="SM00587">
    <property type="entry name" value="CHK"/>
    <property type="match status" value="1"/>
</dbReference>
<evidence type="ECO:0000313" key="2">
    <source>
        <dbReference type="EMBL" id="KSZ58442.1"/>
    </source>
</evidence>
<evidence type="ECO:0000259" key="1">
    <source>
        <dbReference type="SMART" id="SM00587"/>
    </source>
</evidence>
<dbReference type="RefSeq" id="WP_060651915.1">
    <property type="nucleotide sequence ID" value="NZ_AZXY01000005.1"/>
</dbReference>
<organism evidence="2 3">
    <name type="scientific">Rhodococcus pyridinivorans KG-16</name>
    <dbReference type="NCBI Taxonomy" id="1441730"/>
    <lineage>
        <taxon>Bacteria</taxon>
        <taxon>Bacillati</taxon>
        <taxon>Actinomycetota</taxon>
        <taxon>Actinomycetes</taxon>
        <taxon>Mycobacteriales</taxon>
        <taxon>Nocardiaceae</taxon>
        <taxon>Rhodococcus</taxon>
    </lineage>
</organism>
<dbReference type="EMBL" id="AZXY01000005">
    <property type="protein sequence ID" value="KSZ58442.1"/>
    <property type="molecule type" value="Genomic_DNA"/>
</dbReference>
<protein>
    <recommendedName>
        <fullName evidence="1">CHK kinase-like domain-containing protein</fullName>
    </recommendedName>
</protein>
<dbReference type="PANTHER" id="PTHR11012">
    <property type="entry name" value="PROTEIN KINASE-LIKE DOMAIN-CONTAINING"/>
    <property type="match status" value="1"/>
</dbReference>
<feature type="domain" description="CHK kinase-like" evidence="1">
    <location>
        <begin position="107"/>
        <end position="284"/>
    </location>
</feature>
<dbReference type="Pfam" id="PF02958">
    <property type="entry name" value="EcKL"/>
    <property type="match status" value="1"/>
</dbReference>
<dbReference type="InterPro" id="IPR015897">
    <property type="entry name" value="CHK_kinase-like"/>
</dbReference>
<reference evidence="2 3" key="2">
    <citation type="journal article" date="2016" name="Genome Announc.">
        <title>Draft Genome Sequence of a Versatile Hydrocarbon-Degrading Bacterium, Rhodococcus pyridinivorans Strain KG-16, Collected from Oil Fields in India.</title>
        <authorList>
            <person name="Aggarwal R.K."/>
            <person name="Dawar C."/>
            <person name="Phanindranath R."/>
            <person name="Mutnuri L."/>
            <person name="Dayal A.M."/>
        </authorList>
    </citation>
    <scope>NUCLEOTIDE SEQUENCE [LARGE SCALE GENOMIC DNA]</scope>
    <source>
        <strain evidence="2 3">KG-16</strain>
    </source>
</reference>
<sequence>MTDLLLSVDDLTPERLSAVLGGTVRTVEVERIGTGQIALCYRLVLTGDDVPSSLVAKLPSPDPGTRRMLAGAYRGEARFYSDIEPSVAVRTPTCYHAASGEDGEFTLLLEDAAPARPGDQLAGCTVDEAHDAVRNLAGLHGPRWCAPDLHESDWLTTTDAEQARILAELYGPAIETFLDGLGELIGADDRDTLRACAELTEEWVLARSDRFALLHGDYRLDNLLFPPGGESGVVAVDWQTLTVGLPARDLAYFVGTSLAPAVRREHEQALVSTYHRALLCHGVEGYGLQQCWDDYRFAMLQGPLVAVFGCAYGTRTERGDRMFAVMVERSCTAIRDLDSLTVVSESIGRRDRSVG</sequence>
<dbReference type="InterPro" id="IPR004119">
    <property type="entry name" value="EcKL"/>
</dbReference>
<gene>
    <name evidence="2" type="ORF">Z045_11095</name>
</gene>
<comment type="caution">
    <text evidence="2">The sequence shown here is derived from an EMBL/GenBank/DDBJ whole genome shotgun (WGS) entry which is preliminary data.</text>
</comment>
<dbReference type="SUPFAM" id="SSF56112">
    <property type="entry name" value="Protein kinase-like (PK-like)"/>
    <property type="match status" value="1"/>
</dbReference>
<reference evidence="3" key="1">
    <citation type="submission" date="2015-01" db="EMBL/GenBank/DDBJ databases">
        <title>Draft genome sequence of Rhodococcus pyridinivorans strain KG-16, a hydrocarbon-degrading bacterium.</title>
        <authorList>
            <person name="Aggarwal R.K."/>
            <person name="Dawar C."/>
        </authorList>
    </citation>
    <scope>NUCLEOTIDE SEQUENCE [LARGE SCALE GENOMIC DNA]</scope>
    <source>
        <strain evidence="3">KG-16</strain>
    </source>
</reference>
<dbReference type="PATRIC" id="fig|1441730.3.peg.2307"/>
<dbReference type="AlphaFoldDB" id="A0A0V9UK92"/>
<dbReference type="Gene3D" id="3.90.1200.10">
    <property type="match status" value="1"/>
</dbReference>
<evidence type="ECO:0000313" key="3">
    <source>
        <dbReference type="Proteomes" id="UP000053060"/>
    </source>
</evidence>
<dbReference type="Proteomes" id="UP000053060">
    <property type="component" value="Unassembled WGS sequence"/>
</dbReference>
<dbReference type="InterPro" id="IPR011009">
    <property type="entry name" value="Kinase-like_dom_sf"/>
</dbReference>
<dbReference type="PANTHER" id="PTHR11012:SF30">
    <property type="entry name" value="PROTEIN KINASE-LIKE DOMAIN-CONTAINING"/>
    <property type="match status" value="1"/>
</dbReference>